<feature type="region of interest" description="Disordered" evidence="1">
    <location>
        <begin position="1"/>
        <end position="184"/>
    </location>
</feature>
<feature type="compositionally biased region" description="Basic and acidic residues" evidence="1">
    <location>
        <begin position="75"/>
        <end position="94"/>
    </location>
</feature>
<keyword evidence="2" id="KW-0808">Transferase</keyword>
<protein>
    <submittedName>
        <fullName evidence="2">MAPK kinase substrate protein</fullName>
    </submittedName>
</protein>
<organism evidence="2 3">
    <name type="scientific">Frankliniella fusca</name>
    <dbReference type="NCBI Taxonomy" id="407009"/>
    <lineage>
        <taxon>Eukaryota</taxon>
        <taxon>Metazoa</taxon>
        <taxon>Ecdysozoa</taxon>
        <taxon>Arthropoda</taxon>
        <taxon>Hexapoda</taxon>
        <taxon>Insecta</taxon>
        <taxon>Pterygota</taxon>
        <taxon>Neoptera</taxon>
        <taxon>Paraneoptera</taxon>
        <taxon>Thysanoptera</taxon>
        <taxon>Terebrantia</taxon>
        <taxon>Thripoidea</taxon>
        <taxon>Thripidae</taxon>
        <taxon>Frankliniella</taxon>
    </lineage>
</organism>
<proteinExistence type="predicted"/>
<keyword evidence="2" id="KW-0418">Kinase</keyword>
<sequence>MDSDEDEFEVEESAPVQVAMSPELATSVRGPLHPAQPRAVDDMDIGWSSGFSDNVFDSGDADDKADMESEVEAADFDHNMDDGGGDDEGHAEQRDDGDDDAEQDHAASEVNGAGAGHPMLIGKGPAERMLQRGRGRSGGADHDHDVGEVSPPLSAILAVTPPSPHPAAFGAKDPDRLESGRKAPVVVEFGHERKGYTVTREREQKKWR</sequence>
<dbReference type="Proteomes" id="UP001219518">
    <property type="component" value="Unassembled WGS sequence"/>
</dbReference>
<evidence type="ECO:0000256" key="1">
    <source>
        <dbReference type="SAM" id="MobiDB-lite"/>
    </source>
</evidence>
<gene>
    <name evidence="2" type="ORF">KUF71_021370</name>
</gene>
<accession>A0AAE1GZ12</accession>
<keyword evidence="3" id="KW-1185">Reference proteome</keyword>
<comment type="caution">
    <text evidence="2">The sequence shown here is derived from an EMBL/GenBank/DDBJ whole genome shotgun (WGS) entry which is preliminary data.</text>
</comment>
<feature type="compositionally biased region" description="Basic and acidic residues" evidence="1">
    <location>
        <begin position="172"/>
        <end position="181"/>
    </location>
</feature>
<reference evidence="2" key="1">
    <citation type="submission" date="2021-07" db="EMBL/GenBank/DDBJ databases">
        <authorList>
            <person name="Catto M.A."/>
            <person name="Jacobson A."/>
            <person name="Kennedy G."/>
            <person name="Labadie P."/>
            <person name="Hunt B.G."/>
            <person name="Srinivasan R."/>
        </authorList>
    </citation>
    <scope>NUCLEOTIDE SEQUENCE</scope>
    <source>
        <strain evidence="2">PL_HMW_Pooled</strain>
        <tissue evidence="2">Head</tissue>
    </source>
</reference>
<evidence type="ECO:0000313" key="3">
    <source>
        <dbReference type="Proteomes" id="UP001219518"/>
    </source>
</evidence>
<evidence type="ECO:0000313" key="2">
    <source>
        <dbReference type="EMBL" id="KAK3911709.1"/>
    </source>
</evidence>
<dbReference type="GO" id="GO:0016301">
    <property type="term" value="F:kinase activity"/>
    <property type="evidence" value="ECO:0007669"/>
    <property type="project" value="UniProtKB-KW"/>
</dbReference>
<feature type="compositionally biased region" description="Acidic residues" evidence="1">
    <location>
        <begin position="1"/>
        <end position="12"/>
    </location>
</feature>
<name>A0AAE1GZ12_9NEOP</name>
<reference evidence="2" key="2">
    <citation type="journal article" date="2023" name="BMC Genomics">
        <title>Pest status, molecular evolution, and epigenetic factors derived from the genome assembly of Frankliniella fusca, a thysanopteran phytovirus vector.</title>
        <authorList>
            <person name="Catto M.A."/>
            <person name="Labadie P.E."/>
            <person name="Jacobson A.L."/>
            <person name="Kennedy G.G."/>
            <person name="Srinivasan R."/>
            <person name="Hunt B.G."/>
        </authorList>
    </citation>
    <scope>NUCLEOTIDE SEQUENCE</scope>
    <source>
        <strain evidence="2">PL_HMW_Pooled</strain>
    </source>
</reference>
<dbReference type="AlphaFoldDB" id="A0AAE1GZ12"/>
<dbReference type="EMBL" id="JAHWGI010000284">
    <property type="protein sequence ID" value="KAK3911709.1"/>
    <property type="molecule type" value="Genomic_DNA"/>
</dbReference>